<feature type="domain" description="HTH tetR-type" evidence="3">
    <location>
        <begin position="12"/>
        <end position="72"/>
    </location>
</feature>
<dbReference type="AlphaFoldDB" id="A0A128FBZ7"/>
<dbReference type="SUPFAM" id="SSF48498">
    <property type="entry name" value="Tetracyclin repressor-like, C-terminal domain"/>
    <property type="match status" value="1"/>
</dbReference>
<dbReference type="Proteomes" id="UP000071641">
    <property type="component" value="Unassembled WGS sequence"/>
</dbReference>
<dbReference type="PROSITE" id="PS50977">
    <property type="entry name" value="HTH_TETR_2"/>
    <property type="match status" value="1"/>
</dbReference>
<dbReference type="OrthoDB" id="9151800at2"/>
<dbReference type="PANTHER" id="PTHR30055:SF233">
    <property type="entry name" value="REGULATORY PROTEIN TETR"/>
    <property type="match status" value="1"/>
</dbReference>
<gene>
    <name evidence="4" type="primary">slmA_2</name>
    <name evidence="4" type="ORF">GCE9029_04153</name>
</gene>
<sequence length="214" mass="23969">MNKKPGRPTGGSDARAALIKEAQRCFLASPYHKVSTRKIAESAGVDVALIRYYFGNKAGLFEATVHESAAPMIARIQKAINDGKIETLNDAVATFYKVMAPGPNLPALIIRSMMLDENDEQRKTVEKLFNHLLLPMQQMLFRRLQEKGALQENIDPEFARLSFFSLMVFPFIIPQSLATLQGITMDEDYLQRLAQHNAALLQHGIFKVQGDHTP</sequence>
<accession>A0A128FBZ7</accession>
<reference evidence="5" key="1">
    <citation type="submission" date="2016-02" db="EMBL/GenBank/DDBJ databases">
        <authorList>
            <person name="Rodrigo-Torres Lidia"/>
            <person name="Arahal R.David."/>
        </authorList>
    </citation>
    <scope>NUCLEOTIDE SEQUENCE [LARGE SCALE GENOMIC DNA]</scope>
    <source>
        <strain evidence="5">CECT 9029</strain>
    </source>
</reference>
<dbReference type="Gene3D" id="1.10.357.10">
    <property type="entry name" value="Tetracycline Repressor, domain 2"/>
    <property type="match status" value="1"/>
</dbReference>
<dbReference type="InterPro" id="IPR009057">
    <property type="entry name" value="Homeodomain-like_sf"/>
</dbReference>
<dbReference type="InterPro" id="IPR001647">
    <property type="entry name" value="HTH_TetR"/>
</dbReference>
<evidence type="ECO:0000313" key="5">
    <source>
        <dbReference type="Proteomes" id="UP000071641"/>
    </source>
</evidence>
<protein>
    <submittedName>
        <fullName evidence="4">Nucleoid occlusion factor SlmA</fullName>
    </submittedName>
</protein>
<evidence type="ECO:0000313" key="4">
    <source>
        <dbReference type="EMBL" id="CZF84025.1"/>
    </source>
</evidence>
<dbReference type="InterPro" id="IPR036271">
    <property type="entry name" value="Tet_transcr_reg_TetR-rel_C_sf"/>
</dbReference>
<evidence type="ECO:0000256" key="1">
    <source>
        <dbReference type="ARBA" id="ARBA00023125"/>
    </source>
</evidence>
<feature type="DNA-binding region" description="H-T-H motif" evidence="2">
    <location>
        <begin position="35"/>
        <end position="54"/>
    </location>
</feature>
<organism evidence="4 5">
    <name type="scientific">Grimontia celer</name>
    <dbReference type="NCBI Taxonomy" id="1796497"/>
    <lineage>
        <taxon>Bacteria</taxon>
        <taxon>Pseudomonadati</taxon>
        <taxon>Pseudomonadota</taxon>
        <taxon>Gammaproteobacteria</taxon>
        <taxon>Vibrionales</taxon>
        <taxon>Vibrionaceae</taxon>
        <taxon>Grimontia</taxon>
    </lineage>
</organism>
<dbReference type="SUPFAM" id="SSF46689">
    <property type="entry name" value="Homeodomain-like"/>
    <property type="match status" value="1"/>
</dbReference>
<evidence type="ECO:0000259" key="3">
    <source>
        <dbReference type="PROSITE" id="PS50977"/>
    </source>
</evidence>
<dbReference type="EMBL" id="FIZX01000004">
    <property type="protein sequence ID" value="CZF84025.1"/>
    <property type="molecule type" value="Genomic_DNA"/>
</dbReference>
<dbReference type="STRING" id="1796497.GCE9029_04153"/>
<dbReference type="Pfam" id="PF00440">
    <property type="entry name" value="TetR_N"/>
    <property type="match status" value="1"/>
</dbReference>
<keyword evidence="1 2" id="KW-0238">DNA-binding</keyword>
<evidence type="ECO:0000256" key="2">
    <source>
        <dbReference type="PROSITE-ProRule" id="PRU00335"/>
    </source>
</evidence>
<dbReference type="GO" id="GO:0003700">
    <property type="term" value="F:DNA-binding transcription factor activity"/>
    <property type="evidence" value="ECO:0007669"/>
    <property type="project" value="TreeGrafter"/>
</dbReference>
<proteinExistence type="predicted"/>
<dbReference type="InterPro" id="IPR050109">
    <property type="entry name" value="HTH-type_TetR-like_transc_reg"/>
</dbReference>
<keyword evidence="5" id="KW-1185">Reference proteome</keyword>
<name>A0A128FBZ7_9GAMM</name>
<dbReference type="RefSeq" id="WP_062666493.1">
    <property type="nucleotide sequence ID" value="NZ_FIZX01000004.1"/>
</dbReference>
<dbReference type="PANTHER" id="PTHR30055">
    <property type="entry name" value="HTH-TYPE TRANSCRIPTIONAL REGULATOR RUTR"/>
    <property type="match status" value="1"/>
</dbReference>
<dbReference type="GO" id="GO:0000976">
    <property type="term" value="F:transcription cis-regulatory region binding"/>
    <property type="evidence" value="ECO:0007669"/>
    <property type="project" value="TreeGrafter"/>
</dbReference>